<name>A0ABQ9XEE9_9EUKA</name>
<proteinExistence type="predicted"/>
<reference evidence="1 2" key="1">
    <citation type="journal article" date="2022" name="bioRxiv">
        <title>Genomics of Preaxostyla Flagellates Illuminates Evolutionary Transitions and the Path Towards Mitochondrial Loss.</title>
        <authorList>
            <person name="Novak L.V.F."/>
            <person name="Treitli S.C."/>
            <person name="Pyrih J."/>
            <person name="Halakuc P."/>
            <person name="Pipaliya S.V."/>
            <person name="Vacek V."/>
            <person name="Brzon O."/>
            <person name="Soukal P."/>
            <person name="Eme L."/>
            <person name="Dacks J.B."/>
            <person name="Karnkowska A."/>
            <person name="Elias M."/>
            <person name="Hampl V."/>
        </authorList>
    </citation>
    <scope>NUCLEOTIDE SEQUENCE [LARGE SCALE GENOMIC DNA]</scope>
    <source>
        <strain evidence="1">NAU3</strain>
        <tissue evidence="1">Gut</tissue>
    </source>
</reference>
<keyword evidence="2" id="KW-1185">Reference proteome</keyword>
<protein>
    <submittedName>
        <fullName evidence="1">Uncharacterized protein</fullName>
    </submittedName>
</protein>
<evidence type="ECO:0000313" key="1">
    <source>
        <dbReference type="EMBL" id="KAK2950843.1"/>
    </source>
</evidence>
<organism evidence="1 2">
    <name type="scientific">Blattamonas nauphoetae</name>
    <dbReference type="NCBI Taxonomy" id="2049346"/>
    <lineage>
        <taxon>Eukaryota</taxon>
        <taxon>Metamonada</taxon>
        <taxon>Preaxostyla</taxon>
        <taxon>Oxymonadida</taxon>
        <taxon>Blattamonas</taxon>
    </lineage>
</organism>
<accession>A0ABQ9XEE9</accession>
<comment type="caution">
    <text evidence="1">The sequence shown here is derived from an EMBL/GenBank/DDBJ whole genome shotgun (WGS) entry which is preliminary data.</text>
</comment>
<gene>
    <name evidence="1" type="ORF">BLNAU_14261</name>
</gene>
<dbReference type="EMBL" id="JARBJD010000129">
    <property type="protein sequence ID" value="KAK2950843.1"/>
    <property type="molecule type" value="Genomic_DNA"/>
</dbReference>
<dbReference type="Proteomes" id="UP001281761">
    <property type="component" value="Unassembled WGS sequence"/>
</dbReference>
<sequence length="464" mass="54388">MIVVTTLARITLLPHLRIAHHALVALFDIFQREQPPLHLLPSSIFASSSPPPRYNGLTFLDALINQCHKVYSKFQTNLQTNPSHLPKYIERPKEDQIPHKTSLLFCSNTLHIPLSHLKATPRIRVDPEIKRKLIHFAKESFTTVITTTTHFVNIIPALPSDSSQITPLVSEVDLQLFESLKQLRQVCEAFLHDLWGFFVDVTFGITVAQKPSFQTIILDDPSFPDFIVNSIKLNNNNIRMSMLIAITNILIHFPRMKVTFMTANLVGRMFETIDFVSRPLSEPRYHLYLTKFIACMSDPIGVTDDARFEQCAVIRVSVFEPAKQFIKKILHYSDKLTLEESIKFHFDNHLCWIHNNIKNLELRSDEHSADIVSELVKWEARTMVQMESERYFDYFFQTILHRTREWRRFERERQKRREMVLREEGWDDAFELRVVGIERDTRPSIFDKVRRFRVELALNTDEPF</sequence>
<evidence type="ECO:0000313" key="2">
    <source>
        <dbReference type="Proteomes" id="UP001281761"/>
    </source>
</evidence>